<reference evidence="3 4" key="1">
    <citation type="submission" date="2019-07" db="EMBL/GenBank/DDBJ databases">
        <title>Genomic Encyclopedia of Type Strains, Phase III (KMG-III): the genomes of soil and plant-associated and newly described type strains.</title>
        <authorList>
            <person name="Whitman W."/>
        </authorList>
    </citation>
    <scope>NUCLEOTIDE SEQUENCE [LARGE SCALE GENOMIC DNA]</scope>
    <source>
        <strain evidence="3 4">BL24</strain>
    </source>
</reference>
<evidence type="ECO:0000313" key="4">
    <source>
        <dbReference type="Proteomes" id="UP000323257"/>
    </source>
</evidence>
<name>A0A5S5BYM4_9BACL</name>
<feature type="region of interest" description="Disordered" evidence="1">
    <location>
        <begin position="23"/>
        <end position="43"/>
    </location>
</feature>
<evidence type="ECO:0000256" key="2">
    <source>
        <dbReference type="SAM" id="SignalP"/>
    </source>
</evidence>
<keyword evidence="4" id="KW-1185">Reference proteome</keyword>
<dbReference type="OrthoDB" id="9887875at2"/>
<gene>
    <name evidence="3" type="ORF">BCM02_111271</name>
</gene>
<dbReference type="EMBL" id="VNHS01000011">
    <property type="protein sequence ID" value="TYP70763.1"/>
    <property type="molecule type" value="Genomic_DNA"/>
</dbReference>
<dbReference type="PROSITE" id="PS51257">
    <property type="entry name" value="PROKAR_LIPOPROTEIN"/>
    <property type="match status" value="1"/>
</dbReference>
<comment type="caution">
    <text evidence="3">The sequence shown here is derived from an EMBL/GenBank/DDBJ whole genome shotgun (WGS) entry which is preliminary data.</text>
</comment>
<protein>
    <submittedName>
        <fullName evidence="3">Uncharacterized protein</fullName>
    </submittedName>
</protein>
<keyword evidence="2" id="KW-0732">Signal</keyword>
<sequence>MIGKAASLAACLLLTSCANNQPPATPPNVPGERQNAATKPQEDKTVAFQKKAIPIVKDAIHRHFPVYADYAKQADLYYDNDAAQGERIVVHATDLEEPAIVAFRQELGAKLGDAVVFKQAKYSPQWLRDKADEIAEDIGKMTAKSYSVGYEVQHEAVHIMAELTEAQVSELTAKYGADILKITNEDPKITTTD</sequence>
<organism evidence="3 4">
    <name type="scientific">Paenibacillus methanolicus</name>
    <dbReference type="NCBI Taxonomy" id="582686"/>
    <lineage>
        <taxon>Bacteria</taxon>
        <taxon>Bacillati</taxon>
        <taxon>Bacillota</taxon>
        <taxon>Bacilli</taxon>
        <taxon>Bacillales</taxon>
        <taxon>Paenibacillaceae</taxon>
        <taxon>Paenibacillus</taxon>
    </lineage>
</organism>
<accession>A0A5S5BYM4</accession>
<dbReference type="RefSeq" id="WP_148932310.1">
    <property type="nucleotide sequence ID" value="NZ_VNHS01000011.1"/>
</dbReference>
<proteinExistence type="predicted"/>
<feature type="signal peptide" evidence="2">
    <location>
        <begin position="1"/>
        <end position="20"/>
    </location>
</feature>
<evidence type="ECO:0000256" key="1">
    <source>
        <dbReference type="SAM" id="MobiDB-lite"/>
    </source>
</evidence>
<feature type="chain" id="PRO_5038774207" evidence="2">
    <location>
        <begin position="21"/>
        <end position="193"/>
    </location>
</feature>
<evidence type="ECO:0000313" key="3">
    <source>
        <dbReference type="EMBL" id="TYP70763.1"/>
    </source>
</evidence>
<dbReference type="AlphaFoldDB" id="A0A5S5BYM4"/>
<dbReference type="Proteomes" id="UP000323257">
    <property type="component" value="Unassembled WGS sequence"/>
</dbReference>